<dbReference type="Proteomes" id="UP000326678">
    <property type="component" value="Chromosome Gxm1"/>
</dbReference>
<gene>
    <name evidence="1" type="ORF">GXM_03820</name>
</gene>
<dbReference type="AlphaFoldDB" id="A0A5P8W2U5"/>
<dbReference type="EMBL" id="CP045226">
    <property type="protein sequence ID" value="QFS46339.1"/>
    <property type="molecule type" value="Genomic_DNA"/>
</dbReference>
<evidence type="ECO:0008006" key="3">
    <source>
        <dbReference type="Google" id="ProtNLM"/>
    </source>
</evidence>
<reference evidence="1 2" key="1">
    <citation type="submission" date="2019-10" db="EMBL/GenBank/DDBJ databases">
        <title>Genomic and transcriptomic insights into the perfect genentic adaptation of a filamentous nitrogen-fixing cyanobacterium to rice fields.</title>
        <authorList>
            <person name="Chen Z."/>
        </authorList>
    </citation>
    <scope>NUCLEOTIDE SEQUENCE [LARGE SCALE GENOMIC DNA]</scope>
    <source>
        <strain evidence="1">CCNUC1</strain>
    </source>
</reference>
<dbReference type="RefSeq" id="WP_225892179.1">
    <property type="nucleotide sequence ID" value="NZ_CP045226.1"/>
</dbReference>
<protein>
    <recommendedName>
        <fullName evidence="3">Type I restriction enzyme R protein N-terminal domain-containing protein</fullName>
    </recommendedName>
</protein>
<proteinExistence type="predicted"/>
<dbReference type="KEGG" id="nsh:GXM_03820"/>
<organism evidence="1 2">
    <name type="scientific">Nostoc sphaeroides CCNUC1</name>
    <dbReference type="NCBI Taxonomy" id="2653204"/>
    <lineage>
        <taxon>Bacteria</taxon>
        <taxon>Bacillati</taxon>
        <taxon>Cyanobacteriota</taxon>
        <taxon>Cyanophyceae</taxon>
        <taxon>Nostocales</taxon>
        <taxon>Nostocaceae</taxon>
        <taxon>Nostoc</taxon>
    </lineage>
</organism>
<name>A0A5P8W2U5_9NOSO</name>
<evidence type="ECO:0000313" key="2">
    <source>
        <dbReference type="Proteomes" id="UP000326678"/>
    </source>
</evidence>
<sequence length="169" mass="19252">MIDSVKQSLTWWGIRTMQATNLEDVDFPDIVALDKEGQIILIAEVKGLPFNFQEKKAQEYAILRLIDYLQAAKIAIPFAMLVDVNNILIFKWDGNNLSEPIISIKTADVLSYYEPEFNKKQIFNLYLIGLTEAWISDFCYHWKSEIPPASKEIAEIGLSQLLKGGITQP</sequence>
<accession>A0A5P8W2U5</accession>
<keyword evidence="2" id="KW-1185">Reference proteome</keyword>
<evidence type="ECO:0000313" key="1">
    <source>
        <dbReference type="EMBL" id="QFS46339.1"/>
    </source>
</evidence>